<protein>
    <submittedName>
        <fullName evidence="1">Uncharacterized protein</fullName>
    </submittedName>
</protein>
<dbReference type="OrthoDB" id="1304348at2759"/>
<accession>A0A9P1EHR6</accession>
<reference evidence="1" key="1">
    <citation type="submission" date="2022-07" db="EMBL/GenBank/DDBJ databases">
        <authorList>
            <person name="Macas J."/>
            <person name="Novak P."/>
            <person name="Neumann P."/>
        </authorList>
    </citation>
    <scope>NUCLEOTIDE SEQUENCE</scope>
</reference>
<comment type="caution">
    <text evidence="1">The sequence shown here is derived from an EMBL/GenBank/DDBJ whole genome shotgun (WGS) entry which is preliminary data.</text>
</comment>
<evidence type="ECO:0000313" key="1">
    <source>
        <dbReference type="EMBL" id="CAH9106774.1"/>
    </source>
</evidence>
<gene>
    <name evidence="1" type="ORF">CEURO_LOCUS17448</name>
</gene>
<name>A0A9P1EHR6_CUSEU</name>
<keyword evidence="2" id="KW-1185">Reference proteome</keyword>
<dbReference type="EMBL" id="CAMAPE010000050">
    <property type="protein sequence ID" value="CAH9106774.1"/>
    <property type="molecule type" value="Genomic_DNA"/>
</dbReference>
<evidence type="ECO:0000313" key="2">
    <source>
        <dbReference type="Proteomes" id="UP001152484"/>
    </source>
</evidence>
<sequence length="138" mass="16695">MKEDRDIKVQIHEYQTLLDDLKSVQIELPEPFIAEIFIEKLPESWREYRRDLKHNFERHKSKQEDANRKETPSVKQRNILQMQTWWRRRTKEGMEIIILITSPITININKPQVLKERVTVMFVGNRDIMLVSVRKGRL</sequence>
<dbReference type="AlphaFoldDB" id="A0A9P1EHR6"/>
<organism evidence="1 2">
    <name type="scientific">Cuscuta europaea</name>
    <name type="common">European dodder</name>
    <dbReference type="NCBI Taxonomy" id="41803"/>
    <lineage>
        <taxon>Eukaryota</taxon>
        <taxon>Viridiplantae</taxon>
        <taxon>Streptophyta</taxon>
        <taxon>Embryophyta</taxon>
        <taxon>Tracheophyta</taxon>
        <taxon>Spermatophyta</taxon>
        <taxon>Magnoliopsida</taxon>
        <taxon>eudicotyledons</taxon>
        <taxon>Gunneridae</taxon>
        <taxon>Pentapetalae</taxon>
        <taxon>asterids</taxon>
        <taxon>lamiids</taxon>
        <taxon>Solanales</taxon>
        <taxon>Convolvulaceae</taxon>
        <taxon>Cuscuteae</taxon>
        <taxon>Cuscuta</taxon>
        <taxon>Cuscuta subgen. Cuscuta</taxon>
    </lineage>
</organism>
<dbReference type="Proteomes" id="UP001152484">
    <property type="component" value="Unassembled WGS sequence"/>
</dbReference>
<proteinExistence type="predicted"/>